<dbReference type="InterPro" id="IPR016181">
    <property type="entry name" value="Acyl_CoA_acyltransferase"/>
</dbReference>
<name>A0ABR6YQH8_9BURK</name>
<evidence type="ECO:0000313" key="2">
    <source>
        <dbReference type="EMBL" id="MBC3886162.1"/>
    </source>
</evidence>
<reference evidence="2 3" key="1">
    <citation type="submission" date="2020-08" db="EMBL/GenBank/DDBJ databases">
        <title>Novel species isolated from subtropical streams in China.</title>
        <authorList>
            <person name="Lu H."/>
        </authorList>
    </citation>
    <scope>NUCLEOTIDE SEQUENCE [LARGE SCALE GENOMIC DNA]</scope>
    <source>
        <strain evidence="2 3">FT31W</strain>
    </source>
</reference>
<dbReference type="Pfam" id="PF13480">
    <property type="entry name" value="Acetyltransf_6"/>
    <property type="match status" value="1"/>
</dbReference>
<dbReference type="SUPFAM" id="SSF55729">
    <property type="entry name" value="Acyl-CoA N-acyltransferases (Nat)"/>
    <property type="match status" value="1"/>
</dbReference>
<evidence type="ECO:0000259" key="1">
    <source>
        <dbReference type="Pfam" id="PF13480"/>
    </source>
</evidence>
<gene>
    <name evidence="2" type="ORF">H8K27_13560</name>
</gene>
<proteinExistence type="predicted"/>
<comment type="caution">
    <text evidence="2">The sequence shown here is derived from an EMBL/GenBank/DDBJ whole genome shotgun (WGS) entry which is preliminary data.</text>
</comment>
<accession>A0ABR6YQH8</accession>
<feature type="domain" description="BioF2-like acetyltransferase" evidence="1">
    <location>
        <begin position="158"/>
        <end position="301"/>
    </location>
</feature>
<dbReference type="EMBL" id="JACOGC010000005">
    <property type="protein sequence ID" value="MBC3886162.1"/>
    <property type="molecule type" value="Genomic_DNA"/>
</dbReference>
<dbReference type="InterPro" id="IPR038740">
    <property type="entry name" value="BioF2-like_GNAT_dom"/>
</dbReference>
<dbReference type="Gene3D" id="3.40.630.30">
    <property type="match status" value="1"/>
</dbReference>
<dbReference type="RefSeq" id="WP_186863706.1">
    <property type="nucleotide sequence ID" value="NZ_JACOGC010000005.1"/>
</dbReference>
<organism evidence="2 3">
    <name type="scientific">Undibacterium griseum</name>
    <dbReference type="NCBI Taxonomy" id="2762295"/>
    <lineage>
        <taxon>Bacteria</taxon>
        <taxon>Pseudomonadati</taxon>
        <taxon>Pseudomonadota</taxon>
        <taxon>Betaproteobacteria</taxon>
        <taxon>Burkholderiales</taxon>
        <taxon>Oxalobacteraceae</taxon>
        <taxon>Undibacterium</taxon>
    </lineage>
</organism>
<evidence type="ECO:0000313" key="3">
    <source>
        <dbReference type="Proteomes" id="UP000613113"/>
    </source>
</evidence>
<dbReference type="Proteomes" id="UP000613113">
    <property type="component" value="Unassembled WGS sequence"/>
</dbReference>
<sequence>MMKFSQISVDEIDVALERVWQHQRSLSPVFQSPYYHPAYTRIMAVAQPDVRVLVIEDHNQIIGFFPFQRKSAFVAGPVGGSLTDYQGPVCSPGMMLSVGEMLRAAQVHYMGFNHMPAERREFAAFSWEQSRSLTLNLAGGFDAYIQTLTQLRDASLFKKTETNQRKLEKKAGPLRFVMESRSRDDFLALLKGKSAQFIKTVGAQHDIFAVPWIRDAVNDIFEQTTPEFSGMLSTLHAGDHLVAAHFGMRSGQVLHYWFPWYDTDYAEFSPGLILLAACAREAQQHGITLIDLGRGEQAYKQRFATDFIPLCEGAIAAPRLIRDVQMCYRSLRQNLKQSAAGKLIRQWKQH</sequence>
<keyword evidence="3" id="KW-1185">Reference proteome</keyword>
<protein>
    <submittedName>
        <fullName evidence="2">GNAT family N-acetyltransferase</fullName>
    </submittedName>
</protein>